<gene>
    <name evidence="1" type="ORF">BN2614_LOCUS1</name>
</gene>
<protein>
    <submittedName>
        <fullName evidence="1">Uncharacterized protein</fullName>
    </submittedName>
</protein>
<reference evidence="1 2" key="1">
    <citation type="submission" date="2018-10" db="EMBL/GenBank/DDBJ databases">
        <authorList>
            <person name="Ekblom R."/>
            <person name="Jareborg N."/>
        </authorList>
    </citation>
    <scope>NUCLEOTIDE SEQUENCE [LARGE SCALE GENOMIC DNA]</scope>
    <source>
        <tissue evidence="1">Muscle</tissue>
    </source>
</reference>
<accession>A0A9X9Q809</accession>
<dbReference type="EMBL" id="CYRY02043854">
    <property type="protein sequence ID" value="VCX38507.1"/>
    <property type="molecule type" value="Genomic_DNA"/>
</dbReference>
<feature type="non-terminal residue" evidence="1">
    <location>
        <position position="1"/>
    </location>
</feature>
<organism evidence="1 2">
    <name type="scientific">Gulo gulo</name>
    <name type="common">Wolverine</name>
    <name type="synonym">Gluton</name>
    <dbReference type="NCBI Taxonomy" id="48420"/>
    <lineage>
        <taxon>Eukaryota</taxon>
        <taxon>Metazoa</taxon>
        <taxon>Chordata</taxon>
        <taxon>Craniata</taxon>
        <taxon>Vertebrata</taxon>
        <taxon>Euteleostomi</taxon>
        <taxon>Mammalia</taxon>
        <taxon>Eutheria</taxon>
        <taxon>Laurasiatheria</taxon>
        <taxon>Carnivora</taxon>
        <taxon>Caniformia</taxon>
        <taxon>Musteloidea</taxon>
        <taxon>Mustelidae</taxon>
        <taxon>Guloninae</taxon>
        <taxon>Gulo</taxon>
    </lineage>
</organism>
<name>A0A9X9Q809_GULGU</name>
<dbReference type="Proteomes" id="UP000269945">
    <property type="component" value="Unassembled WGS sequence"/>
</dbReference>
<comment type="caution">
    <text evidence="1">The sequence shown here is derived from an EMBL/GenBank/DDBJ whole genome shotgun (WGS) entry which is preliminary data.</text>
</comment>
<evidence type="ECO:0000313" key="1">
    <source>
        <dbReference type="EMBL" id="VCX38507.1"/>
    </source>
</evidence>
<sequence>MLQEPQLRQQRGTPCFAVDLAAVVHRGVLPVHRLPPPGTHPPLVSPKTPLHTQLHPHELVCFFHPESPSCA</sequence>
<keyword evidence="2" id="KW-1185">Reference proteome</keyword>
<evidence type="ECO:0000313" key="2">
    <source>
        <dbReference type="Proteomes" id="UP000269945"/>
    </source>
</evidence>
<dbReference type="AlphaFoldDB" id="A0A9X9Q809"/>
<proteinExistence type="predicted"/>